<organism evidence="2 3">
    <name type="scientific">Neorhodopirellula lusitana</name>
    <dbReference type="NCBI Taxonomy" id="445327"/>
    <lineage>
        <taxon>Bacteria</taxon>
        <taxon>Pseudomonadati</taxon>
        <taxon>Planctomycetota</taxon>
        <taxon>Planctomycetia</taxon>
        <taxon>Pirellulales</taxon>
        <taxon>Pirellulaceae</taxon>
        <taxon>Neorhodopirellula</taxon>
    </lineage>
</organism>
<dbReference type="SUPFAM" id="SSF52540">
    <property type="entry name" value="P-loop containing nucleoside triphosphate hydrolases"/>
    <property type="match status" value="1"/>
</dbReference>
<dbReference type="CDD" id="cd02042">
    <property type="entry name" value="ParAB_family"/>
    <property type="match status" value="1"/>
</dbReference>
<dbReference type="RefSeq" id="WP_283434747.1">
    <property type="nucleotide sequence ID" value="NZ_FXUG01000016.1"/>
</dbReference>
<dbReference type="InterPro" id="IPR025669">
    <property type="entry name" value="AAA_dom"/>
</dbReference>
<accession>A0ABY1QKB2</accession>
<dbReference type="PANTHER" id="PTHR13696">
    <property type="entry name" value="P-LOOP CONTAINING NUCLEOSIDE TRIPHOSPHATE HYDROLASE"/>
    <property type="match status" value="1"/>
</dbReference>
<keyword evidence="3" id="KW-1185">Reference proteome</keyword>
<comment type="caution">
    <text evidence="2">The sequence shown here is derived from an EMBL/GenBank/DDBJ whole genome shotgun (WGS) entry which is preliminary data.</text>
</comment>
<evidence type="ECO:0000313" key="3">
    <source>
        <dbReference type="Proteomes" id="UP001158067"/>
    </source>
</evidence>
<name>A0ABY1QKB2_9BACT</name>
<dbReference type="Gene3D" id="3.40.50.300">
    <property type="entry name" value="P-loop containing nucleotide triphosphate hydrolases"/>
    <property type="match status" value="1"/>
</dbReference>
<reference evidence="2 3" key="1">
    <citation type="submission" date="2017-05" db="EMBL/GenBank/DDBJ databases">
        <authorList>
            <person name="Varghese N."/>
            <person name="Submissions S."/>
        </authorList>
    </citation>
    <scope>NUCLEOTIDE SEQUENCE [LARGE SCALE GENOMIC DNA]</scope>
    <source>
        <strain evidence="2 3">DSM 25457</strain>
    </source>
</reference>
<evidence type="ECO:0000259" key="1">
    <source>
        <dbReference type="Pfam" id="PF13614"/>
    </source>
</evidence>
<dbReference type="PANTHER" id="PTHR13696:SF52">
    <property type="entry name" value="PARA FAMILY PROTEIN CT_582"/>
    <property type="match status" value="1"/>
</dbReference>
<proteinExistence type="predicted"/>
<dbReference type="Pfam" id="PF13614">
    <property type="entry name" value="AAA_31"/>
    <property type="match status" value="1"/>
</dbReference>
<dbReference type="InterPro" id="IPR027417">
    <property type="entry name" value="P-loop_NTPase"/>
</dbReference>
<gene>
    <name evidence="2" type="ORF">SAMN06265222_116103</name>
</gene>
<evidence type="ECO:0000313" key="2">
    <source>
        <dbReference type="EMBL" id="SMP73365.1"/>
    </source>
</evidence>
<dbReference type="EMBL" id="FXUG01000016">
    <property type="protein sequence ID" value="SMP73365.1"/>
    <property type="molecule type" value="Genomic_DNA"/>
</dbReference>
<sequence length="303" mass="33786">MPVLLMINLKGGVGKTASTVALAETMAECGQRVLVIDADHQSMAGELLVGQSRMLRAERSKTTLHDLFLAMADVDFDPKLLSKFVIGNASTVGSAMSNLWTIPCSFRIDDFFSSVAKSKRICRTYATERELQVGLGKRMPKVKKWLMQHFDYVLVDCPPSIAMQVKMFLRIADGYIIPSIPDQLSVRGSENLVKRIGKLNFKVPGIGTLWTLYRQQVALHREIVKEPFTKLPKPFETVIPNATKLASAMELNDAKMIPNCDIKYGREFASRYRVLTDELVSRCNAGFVMPPKTQVDRELAGAV</sequence>
<dbReference type="Proteomes" id="UP001158067">
    <property type="component" value="Unassembled WGS sequence"/>
</dbReference>
<feature type="domain" description="AAA" evidence="1">
    <location>
        <begin position="3"/>
        <end position="200"/>
    </location>
</feature>
<protein>
    <submittedName>
        <fullName evidence="2">Chromosome partitioning protein</fullName>
    </submittedName>
</protein>
<dbReference type="InterPro" id="IPR050678">
    <property type="entry name" value="DNA_Partitioning_ATPase"/>
</dbReference>